<protein>
    <recommendedName>
        <fullName evidence="3">Glycoside hydrolase family 5 domain-containing protein</fullName>
    </recommendedName>
</protein>
<dbReference type="Proteomes" id="UP001344906">
    <property type="component" value="Unassembled WGS sequence"/>
</dbReference>
<dbReference type="RefSeq" id="WP_338252481.1">
    <property type="nucleotide sequence ID" value="NZ_BSRI01000002.1"/>
</dbReference>
<gene>
    <name evidence="1" type="ORF">KDH_36800</name>
</gene>
<proteinExistence type="predicted"/>
<accession>A0ABQ6FRE6</accession>
<keyword evidence="2" id="KW-1185">Reference proteome</keyword>
<evidence type="ECO:0008006" key="3">
    <source>
        <dbReference type="Google" id="ProtNLM"/>
    </source>
</evidence>
<dbReference type="EMBL" id="BSRI01000002">
    <property type="protein sequence ID" value="GLV56841.1"/>
    <property type="molecule type" value="Genomic_DNA"/>
</dbReference>
<sequence length="120" mass="13222">MSQSCSSMAGGFTWPPPDNVEGHPFHAANNINEIAITSIVDYQVLPLDPRVQELQEIYLRKVVDTVADLPNVLYEVANESSGGGSVDQGFVDALGLSGPVDWGDSTAWQYWAMDFVRRYE</sequence>
<evidence type="ECO:0000313" key="1">
    <source>
        <dbReference type="EMBL" id="GLV56841.1"/>
    </source>
</evidence>
<reference evidence="1 2" key="1">
    <citation type="submission" date="2023-02" db="EMBL/GenBank/DDBJ databases">
        <title>Dictyobacter halimunensis sp. nov., a new member of the class Ktedonobacteria from forest soil in a geothermal area.</title>
        <authorList>
            <person name="Rachmania M.K."/>
            <person name="Ningsih F."/>
            <person name="Sakai Y."/>
            <person name="Yabe S."/>
            <person name="Yokota A."/>
            <person name="Sjamsuridzal W."/>
        </authorList>
    </citation>
    <scope>NUCLEOTIDE SEQUENCE [LARGE SCALE GENOMIC DNA]</scope>
    <source>
        <strain evidence="1 2">S3.2.2.5</strain>
    </source>
</reference>
<evidence type="ECO:0000313" key="2">
    <source>
        <dbReference type="Proteomes" id="UP001344906"/>
    </source>
</evidence>
<comment type="caution">
    <text evidence="1">The sequence shown here is derived from an EMBL/GenBank/DDBJ whole genome shotgun (WGS) entry which is preliminary data.</text>
</comment>
<name>A0ABQ6FRE6_9CHLR</name>
<organism evidence="1 2">
    <name type="scientific">Dictyobacter halimunensis</name>
    <dbReference type="NCBI Taxonomy" id="3026934"/>
    <lineage>
        <taxon>Bacteria</taxon>
        <taxon>Bacillati</taxon>
        <taxon>Chloroflexota</taxon>
        <taxon>Ktedonobacteria</taxon>
        <taxon>Ktedonobacterales</taxon>
        <taxon>Dictyobacteraceae</taxon>
        <taxon>Dictyobacter</taxon>
    </lineage>
</organism>